<protein>
    <submittedName>
        <fullName evidence="1">Uncharacterized protein</fullName>
    </submittedName>
</protein>
<evidence type="ECO:0000313" key="1">
    <source>
        <dbReference type="EMBL" id="EPE03386.1"/>
    </source>
</evidence>
<evidence type="ECO:0000313" key="2">
    <source>
        <dbReference type="Proteomes" id="UP000016923"/>
    </source>
</evidence>
<dbReference type="AlphaFoldDB" id="S3BVE6"/>
<dbReference type="EMBL" id="KE148168">
    <property type="protein sequence ID" value="EPE03386.1"/>
    <property type="molecule type" value="Genomic_DNA"/>
</dbReference>
<dbReference type="HOGENOM" id="CLU_1225099_0_0_1"/>
<dbReference type="OrthoDB" id="5412996at2759"/>
<gene>
    <name evidence="1" type="ORF">F503_07689</name>
</gene>
<dbReference type="Proteomes" id="UP000016923">
    <property type="component" value="Unassembled WGS sequence"/>
</dbReference>
<sequence>MAHRLPPNPIQFVHVSDDLVFKEINTACNAWVAKTLAPRRLRQLSAFVGAALGGTATYIKNMEGCYNLVLQFCVVREADTADGGTASEEQHAVLRLPMPGFRAAALMAEMLQNEVTWLRYFAAHAIAKVPAYLAMYNHRFDKIGVVSDSADGRWEITHRPILQSMHDLLVGVPCTDTDAWPHGPLASAADYKAIISRSVVEDATCSDRRIKKTLDVNKGLCCLLID</sequence>
<organism evidence="1 2">
    <name type="scientific">Ophiostoma piceae (strain UAMH 11346)</name>
    <name type="common">Sap stain fungus</name>
    <dbReference type="NCBI Taxonomy" id="1262450"/>
    <lineage>
        <taxon>Eukaryota</taxon>
        <taxon>Fungi</taxon>
        <taxon>Dikarya</taxon>
        <taxon>Ascomycota</taxon>
        <taxon>Pezizomycotina</taxon>
        <taxon>Sordariomycetes</taxon>
        <taxon>Sordariomycetidae</taxon>
        <taxon>Ophiostomatales</taxon>
        <taxon>Ophiostomataceae</taxon>
        <taxon>Ophiostoma</taxon>
    </lineage>
</organism>
<dbReference type="VEuPathDB" id="FungiDB:F503_07689"/>
<reference evidence="1 2" key="1">
    <citation type="journal article" date="2013" name="BMC Genomics">
        <title>The genome and transcriptome of the pine saprophyte Ophiostoma piceae, and a comparison with the bark beetle-associated pine pathogen Grosmannia clavigera.</title>
        <authorList>
            <person name="Haridas S."/>
            <person name="Wang Y."/>
            <person name="Lim L."/>
            <person name="Massoumi Alamouti S."/>
            <person name="Jackman S."/>
            <person name="Docking R."/>
            <person name="Robertson G."/>
            <person name="Birol I."/>
            <person name="Bohlmann J."/>
            <person name="Breuil C."/>
        </authorList>
    </citation>
    <scope>NUCLEOTIDE SEQUENCE [LARGE SCALE GENOMIC DNA]</scope>
    <source>
        <strain evidence="1 2">UAMH 11346</strain>
    </source>
</reference>
<proteinExistence type="predicted"/>
<accession>S3BVE6</accession>
<name>S3BVE6_OPHP1</name>
<keyword evidence="2" id="KW-1185">Reference proteome</keyword>